<accession>E6LFJ7</accession>
<dbReference type="Gene3D" id="3.40.50.450">
    <property type="match status" value="1"/>
</dbReference>
<dbReference type="GO" id="GO:0009294">
    <property type="term" value="P:DNA-mediated transformation"/>
    <property type="evidence" value="ECO:0007669"/>
    <property type="project" value="InterPro"/>
</dbReference>
<dbReference type="Proteomes" id="UP000010296">
    <property type="component" value="Unassembled WGS sequence"/>
</dbReference>
<dbReference type="HOGENOM" id="CLU_029601_3_3_9"/>
<keyword evidence="4" id="KW-1185">Reference proteome</keyword>
<dbReference type="PANTHER" id="PTHR43022:SF1">
    <property type="entry name" value="PROTEIN SMF"/>
    <property type="match status" value="1"/>
</dbReference>
<reference evidence="3 4" key="1">
    <citation type="submission" date="2010-12" db="EMBL/GenBank/DDBJ databases">
        <authorList>
            <person name="Muzny D."/>
            <person name="Qin X."/>
            <person name="Deng J."/>
            <person name="Jiang H."/>
            <person name="Liu Y."/>
            <person name="Qu J."/>
            <person name="Song X.-Z."/>
            <person name="Zhang L."/>
            <person name="Thornton R."/>
            <person name="Coyle M."/>
            <person name="Francisco L."/>
            <person name="Jackson L."/>
            <person name="Javaid M."/>
            <person name="Korchina V."/>
            <person name="Kovar C."/>
            <person name="Mata R."/>
            <person name="Mathew T."/>
            <person name="Ngo R."/>
            <person name="Nguyen L."/>
            <person name="Nguyen N."/>
            <person name="Okwuonu G."/>
            <person name="Ongeri F."/>
            <person name="Pham C."/>
            <person name="Simmons D."/>
            <person name="Wilczek-Boney K."/>
            <person name="Hale W."/>
            <person name="Jakkamsetti A."/>
            <person name="Pham P."/>
            <person name="Ruth R."/>
            <person name="San Lucas F."/>
            <person name="Warren J."/>
            <person name="Zhang J."/>
            <person name="Zhao Z."/>
            <person name="Zhou C."/>
            <person name="Zhu D."/>
            <person name="Lee S."/>
            <person name="Bess C."/>
            <person name="Blankenburg K."/>
            <person name="Forbes L."/>
            <person name="Fu Q."/>
            <person name="Gubbala S."/>
            <person name="Hirani K."/>
            <person name="Jayaseelan J.C."/>
            <person name="Lara F."/>
            <person name="Munidasa M."/>
            <person name="Palculict T."/>
            <person name="Patil S."/>
            <person name="Pu L.-L."/>
            <person name="Saada N."/>
            <person name="Tang L."/>
            <person name="Weissenberger G."/>
            <person name="Zhu Y."/>
            <person name="Hemphill L."/>
            <person name="Shang Y."/>
            <person name="Youmans B."/>
            <person name="Ayvaz T."/>
            <person name="Ross M."/>
            <person name="Santibanez J."/>
            <person name="Aqrawi P."/>
            <person name="Gross S."/>
            <person name="Joshi V."/>
            <person name="Fowler G."/>
            <person name="Nazareth L."/>
            <person name="Reid J."/>
            <person name="Worley K."/>
            <person name="Petrosino J."/>
            <person name="Highlander S."/>
            <person name="Gibbs R."/>
        </authorList>
    </citation>
    <scope>NUCLEOTIDE SEQUENCE [LARGE SCALE GENOMIC DNA]</scope>
    <source>
        <strain evidence="4">DSM 15952 / CCUG 50447 / LMG 22039 / TP 1.5</strain>
    </source>
</reference>
<dbReference type="PANTHER" id="PTHR43022">
    <property type="entry name" value="PROTEIN SMF"/>
    <property type="match status" value="1"/>
</dbReference>
<dbReference type="OrthoDB" id="9785707at2"/>
<proteinExistence type="inferred from homology"/>
<dbReference type="GeneID" id="302705853"/>
<organism evidence="3 4">
    <name type="scientific">Enterococcus italicus (strain DSM 15952 / CCUG 50447 / LMG 22039 / TP 1.5)</name>
    <dbReference type="NCBI Taxonomy" id="888064"/>
    <lineage>
        <taxon>Bacteria</taxon>
        <taxon>Bacillati</taxon>
        <taxon>Bacillota</taxon>
        <taxon>Bacilli</taxon>
        <taxon>Lactobacillales</taxon>
        <taxon>Enterococcaceae</taxon>
        <taxon>Enterococcus</taxon>
    </lineage>
</organism>
<evidence type="ECO:0000313" key="4">
    <source>
        <dbReference type="Proteomes" id="UP000010296"/>
    </source>
</evidence>
<dbReference type="EMBL" id="AEPV01000041">
    <property type="protein sequence ID" value="EFU73959.1"/>
    <property type="molecule type" value="Genomic_DNA"/>
</dbReference>
<dbReference type="InterPro" id="IPR057666">
    <property type="entry name" value="DrpA_SLOG"/>
</dbReference>
<gene>
    <name evidence="3" type="primary">dprA</name>
    <name evidence="3" type="ORF">HMPREF9088_1137</name>
</gene>
<dbReference type="AlphaFoldDB" id="E6LFJ7"/>
<dbReference type="STRING" id="888064.HMPREF9088_1137"/>
<dbReference type="PATRIC" id="fig|888064.11.peg.1526"/>
<feature type="domain" description="Smf/DprA SLOG" evidence="2">
    <location>
        <begin position="80"/>
        <end position="289"/>
    </location>
</feature>
<evidence type="ECO:0000313" key="3">
    <source>
        <dbReference type="EMBL" id="EFU73959.1"/>
    </source>
</evidence>
<name>E6LFJ7_ENTI1</name>
<evidence type="ECO:0000256" key="1">
    <source>
        <dbReference type="ARBA" id="ARBA00006525"/>
    </source>
</evidence>
<dbReference type="eggNOG" id="COG0758">
    <property type="taxonomic scope" value="Bacteria"/>
</dbReference>
<sequence>MKRTLSLERKLLFKLALCEGIGLVGKSRIFNIAQELETTEFTIQELCQIAQLTKSKQTFQASWSRLTDEWVDEQARNQPFITILDNVYPNQLKQMAYPPQVLFYEGRLDLLNHQRLLGFVGARAATSYAYKVVHSLLPPLIDANNVIVSGLAKGVDQWSHQATIAGGGHTIGVIGTGLDYCYPREAFPIFSEMKKHHLVISEYPVGTPPRKHHFPMRNRIIAGLADAVVVIEAKERSGALITAQLAMEFGRDVFAVPGDILSGQSQGCHQLILDGAVCMTDSKMLLDEVRFFREKAE</sequence>
<comment type="caution">
    <text evidence="3">The sequence shown here is derived from an EMBL/GenBank/DDBJ whole genome shotgun (WGS) entry which is preliminary data.</text>
</comment>
<protein>
    <submittedName>
        <fullName evidence="3">DNA protecting protein DprA</fullName>
    </submittedName>
</protein>
<evidence type="ECO:0000259" key="2">
    <source>
        <dbReference type="Pfam" id="PF02481"/>
    </source>
</evidence>
<comment type="similarity">
    <text evidence="1">Belongs to the DprA/Smf family.</text>
</comment>
<dbReference type="Pfam" id="PF02481">
    <property type="entry name" value="DNA_processg_A"/>
    <property type="match status" value="1"/>
</dbReference>
<dbReference type="NCBIfam" id="TIGR00732">
    <property type="entry name" value="dprA"/>
    <property type="match status" value="1"/>
</dbReference>
<dbReference type="InterPro" id="IPR003488">
    <property type="entry name" value="DprA"/>
</dbReference>
<dbReference type="SUPFAM" id="SSF102405">
    <property type="entry name" value="MCP/YpsA-like"/>
    <property type="match status" value="1"/>
</dbReference>
<dbReference type="RefSeq" id="WP_007208155.1">
    <property type="nucleotide sequence ID" value="NZ_GL622241.1"/>
</dbReference>